<feature type="region of interest" description="Disordered" evidence="1">
    <location>
        <begin position="138"/>
        <end position="177"/>
    </location>
</feature>
<dbReference type="AlphaFoldDB" id="Q0G6S0"/>
<evidence type="ECO:0000256" key="1">
    <source>
        <dbReference type="SAM" id="MobiDB-lite"/>
    </source>
</evidence>
<keyword evidence="2" id="KW-0732">Signal</keyword>
<organism evidence="4 5">
    <name type="scientific">Fulvimarina pelagi HTCC2506</name>
    <dbReference type="NCBI Taxonomy" id="314231"/>
    <lineage>
        <taxon>Bacteria</taxon>
        <taxon>Pseudomonadati</taxon>
        <taxon>Pseudomonadota</taxon>
        <taxon>Alphaproteobacteria</taxon>
        <taxon>Hyphomicrobiales</taxon>
        <taxon>Aurantimonadaceae</taxon>
        <taxon>Fulvimarina</taxon>
    </lineage>
</organism>
<feature type="chain" id="PRO_5004172291" description="DUF7282 domain-containing protein" evidence="2">
    <location>
        <begin position="22"/>
        <end position="177"/>
    </location>
</feature>
<name>Q0G6S0_9HYPH</name>
<feature type="domain" description="DUF7282" evidence="3">
    <location>
        <begin position="23"/>
        <end position="128"/>
    </location>
</feature>
<accession>Q0G6S0</accession>
<dbReference type="RefSeq" id="WP_007066618.1">
    <property type="nucleotide sequence ID" value="NZ_DS022272.1"/>
</dbReference>
<proteinExistence type="predicted"/>
<dbReference type="Pfam" id="PF23951">
    <property type="entry name" value="DUF7282"/>
    <property type="match status" value="1"/>
</dbReference>
<dbReference type="InterPro" id="IPR055706">
    <property type="entry name" value="Slg1/2_DUF7282"/>
</dbReference>
<dbReference type="EMBL" id="AATP01000001">
    <property type="protein sequence ID" value="EAU42644.1"/>
    <property type="molecule type" value="Genomic_DNA"/>
</dbReference>
<feature type="signal peptide" evidence="2">
    <location>
        <begin position="1"/>
        <end position="21"/>
    </location>
</feature>
<feature type="compositionally biased region" description="Low complexity" evidence="1">
    <location>
        <begin position="138"/>
        <end position="157"/>
    </location>
</feature>
<evidence type="ECO:0000313" key="4">
    <source>
        <dbReference type="EMBL" id="EAU42644.1"/>
    </source>
</evidence>
<keyword evidence="5" id="KW-1185">Reference proteome</keyword>
<dbReference type="STRING" id="217511.GCA_001463845_00251"/>
<evidence type="ECO:0000313" key="5">
    <source>
        <dbReference type="Proteomes" id="UP000004310"/>
    </source>
</evidence>
<reference evidence="4 5" key="1">
    <citation type="journal article" date="2010" name="J. Bacteriol.">
        <title>Genome sequence of Fulvimarina pelagi HTCC2506T, a Mn(II)-oxidizing alphaproteobacterium possessing an aerobic anoxygenic photosynthetic gene cluster and Xanthorhodopsin.</title>
        <authorList>
            <person name="Kang I."/>
            <person name="Oh H.M."/>
            <person name="Lim S.I."/>
            <person name="Ferriera S."/>
            <person name="Giovannoni S.J."/>
            <person name="Cho J.C."/>
        </authorList>
    </citation>
    <scope>NUCLEOTIDE SEQUENCE [LARGE SCALE GENOMIC DNA]</scope>
    <source>
        <strain evidence="4 5">HTCC2506</strain>
    </source>
</reference>
<dbReference type="Proteomes" id="UP000004310">
    <property type="component" value="Unassembled WGS sequence"/>
</dbReference>
<gene>
    <name evidence="4" type="ORF">FP2506_07381</name>
</gene>
<protein>
    <recommendedName>
        <fullName evidence="3">DUF7282 domain-containing protein</fullName>
    </recommendedName>
</protein>
<comment type="caution">
    <text evidence="4">The sequence shown here is derived from an EMBL/GenBank/DDBJ whole genome shotgun (WGS) entry which is preliminary data.</text>
</comment>
<evidence type="ECO:0000256" key="2">
    <source>
        <dbReference type="SAM" id="SignalP"/>
    </source>
</evidence>
<dbReference type="eggNOG" id="ENOG50336CB">
    <property type="taxonomic scope" value="Bacteria"/>
</dbReference>
<dbReference type="HOGENOM" id="CLU_1515783_0_0_5"/>
<evidence type="ECO:0000259" key="3">
    <source>
        <dbReference type="Pfam" id="PF23951"/>
    </source>
</evidence>
<sequence>MKTLMTTTAGMLVAFGTAAFAQSIDVNGAVAQGSSVTLPSVTATSAGYLVIHQVQDGQPVVPQSIGHTAVMAGENADVSVTTDMALEPGMSYAAMLHDETNGNDTYDFGEGSTEVDTPTMANGAPVVKVFRVGTPAGMESEGGMNSGEMQPEGGMEPAEGEMMEGDAPMGESGATAQ</sequence>